<dbReference type="Proteomes" id="UP000569903">
    <property type="component" value="Unassembled WGS sequence"/>
</dbReference>
<protein>
    <submittedName>
        <fullName evidence="2">Uncharacterized protein</fullName>
    </submittedName>
</protein>
<proteinExistence type="predicted"/>
<reference evidence="2 3" key="1">
    <citation type="submission" date="2020-03" db="EMBL/GenBank/DDBJ databases">
        <title>Soil Listeria distribution.</title>
        <authorList>
            <person name="Liao J."/>
            <person name="Wiedmann M."/>
        </authorList>
    </citation>
    <scope>NUCLEOTIDE SEQUENCE [LARGE SCALE GENOMIC DNA]</scope>
    <source>
        <strain evidence="2 3">FSL L7-1614</strain>
    </source>
</reference>
<feature type="transmembrane region" description="Helical" evidence="1">
    <location>
        <begin position="12"/>
        <end position="30"/>
    </location>
</feature>
<organism evidence="2 3">
    <name type="scientific">Listeria newyorkensis</name>
    <dbReference type="NCBI Taxonomy" id="1497681"/>
    <lineage>
        <taxon>Bacteria</taxon>
        <taxon>Bacillati</taxon>
        <taxon>Bacillota</taxon>
        <taxon>Bacilli</taxon>
        <taxon>Bacillales</taxon>
        <taxon>Listeriaceae</taxon>
        <taxon>Listeria</taxon>
    </lineage>
</organism>
<name>A0A841YTV7_9LIST</name>
<sequence length="74" mass="8824">MLKKWWRHPVILTGSIMFLSALVFLIGYFFRVPYLKETELGWILTTLIGGVLVLGFGFMWYWKDQVNAKKRLRE</sequence>
<dbReference type="RefSeq" id="WP_185388131.1">
    <property type="nucleotide sequence ID" value="NZ_JAARQN010000001.1"/>
</dbReference>
<keyword evidence="1" id="KW-1133">Transmembrane helix</keyword>
<keyword evidence="1" id="KW-0472">Membrane</keyword>
<dbReference type="EMBL" id="JAARQN010000001">
    <property type="protein sequence ID" value="MBC1456705.1"/>
    <property type="molecule type" value="Genomic_DNA"/>
</dbReference>
<evidence type="ECO:0000256" key="1">
    <source>
        <dbReference type="SAM" id="Phobius"/>
    </source>
</evidence>
<keyword evidence="1" id="KW-0812">Transmembrane</keyword>
<feature type="transmembrane region" description="Helical" evidence="1">
    <location>
        <begin position="42"/>
        <end position="62"/>
    </location>
</feature>
<accession>A0A841YTV7</accession>
<comment type="caution">
    <text evidence="2">The sequence shown here is derived from an EMBL/GenBank/DDBJ whole genome shotgun (WGS) entry which is preliminary data.</text>
</comment>
<evidence type="ECO:0000313" key="3">
    <source>
        <dbReference type="Proteomes" id="UP000569903"/>
    </source>
</evidence>
<gene>
    <name evidence="2" type="ORF">HB850_02985</name>
</gene>
<dbReference type="AlphaFoldDB" id="A0A841YTV7"/>
<evidence type="ECO:0000313" key="2">
    <source>
        <dbReference type="EMBL" id="MBC1456705.1"/>
    </source>
</evidence>